<evidence type="ECO:0000313" key="10">
    <source>
        <dbReference type="Proteomes" id="UP001309876"/>
    </source>
</evidence>
<organism evidence="9 10">
    <name type="scientific">Lithohypha guttulata</name>
    <dbReference type="NCBI Taxonomy" id="1690604"/>
    <lineage>
        <taxon>Eukaryota</taxon>
        <taxon>Fungi</taxon>
        <taxon>Dikarya</taxon>
        <taxon>Ascomycota</taxon>
        <taxon>Pezizomycotina</taxon>
        <taxon>Eurotiomycetes</taxon>
        <taxon>Chaetothyriomycetidae</taxon>
        <taxon>Chaetothyriales</taxon>
        <taxon>Trichomeriaceae</taxon>
        <taxon>Lithohypha</taxon>
    </lineage>
</organism>
<comment type="catalytic activity">
    <reaction evidence="8">
        <text>L-seryl-[protein] + ATP = O-phospho-L-seryl-[protein] + ADP + H(+)</text>
        <dbReference type="Rhea" id="RHEA:17989"/>
        <dbReference type="Rhea" id="RHEA-COMP:9863"/>
        <dbReference type="Rhea" id="RHEA-COMP:11604"/>
        <dbReference type="ChEBI" id="CHEBI:15378"/>
        <dbReference type="ChEBI" id="CHEBI:29999"/>
        <dbReference type="ChEBI" id="CHEBI:30616"/>
        <dbReference type="ChEBI" id="CHEBI:83421"/>
        <dbReference type="ChEBI" id="CHEBI:456216"/>
        <dbReference type="EC" id="2.7.11.1"/>
    </reaction>
</comment>
<evidence type="ECO:0000256" key="4">
    <source>
        <dbReference type="ARBA" id="ARBA00022741"/>
    </source>
</evidence>
<evidence type="ECO:0000256" key="7">
    <source>
        <dbReference type="ARBA" id="ARBA00047899"/>
    </source>
</evidence>
<keyword evidence="10" id="KW-1185">Reference proteome</keyword>
<reference evidence="9 10" key="1">
    <citation type="submission" date="2023-08" db="EMBL/GenBank/DDBJ databases">
        <title>Black Yeasts Isolated from many extreme environments.</title>
        <authorList>
            <person name="Coleine C."/>
            <person name="Stajich J.E."/>
            <person name="Selbmann L."/>
        </authorList>
    </citation>
    <scope>NUCLEOTIDE SEQUENCE [LARGE SCALE GENOMIC DNA]</scope>
    <source>
        <strain evidence="9 10">CCFEE 5910</strain>
    </source>
</reference>
<dbReference type="Gene3D" id="1.10.510.10">
    <property type="entry name" value="Transferase(Phosphotransferase) domain 1"/>
    <property type="match status" value="1"/>
</dbReference>
<dbReference type="EMBL" id="JAVRRJ010000016">
    <property type="protein sequence ID" value="KAK5080324.1"/>
    <property type="molecule type" value="Genomic_DNA"/>
</dbReference>
<evidence type="ECO:0000256" key="6">
    <source>
        <dbReference type="ARBA" id="ARBA00022840"/>
    </source>
</evidence>
<dbReference type="PANTHER" id="PTHR47634:SF9">
    <property type="entry name" value="PROTEIN KINASE DOMAIN-CONTAINING PROTEIN-RELATED"/>
    <property type="match status" value="1"/>
</dbReference>
<name>A0AAN7QAA8_9EURO</name>
<evidence type="ECO:0000256" key="3">
    <source>
        <dbReference type="ARBA" id="ARBA00022679"/>
    </source>
</evidence>
<keyword evidence="4" id="KW-0547">Nucleotide-binding</keyword>
<evidence type="ECO:0000256" key="2">
    <source>
        <dbReference type="ARBA" id="ARBA00022527"/>
    </source>
</evidence>
<evidence type="ECO:0000256" key="5">
    <source>
        <dbReference type="ARBA" id="ARBA00022777"/>
    </source>
</evidence>
<keyword evidence="5" id="KW-0418">Kinase</keyword>
<evidence type="ECO:0000256" key="1">
    <source>
        <dbReference type="ARBA" id="ARBA00012513"/>
    </source>
</evidence>
<dbReference type="EC" id="2.7.11.1" evidence="1"/>
<dbReference type="InterPro" id="IPR051334">
    <property type="entry name" value="SRPK"/>
</dbReference>
<dbReference type="GO" id="GO:0000245">
    <property type="term" value="P:spliceosomal complex assembly"/>
    <property type="evidence" value="ECO:0007669"/>
    <property type="project" value="TreeGrafter"/>
</dbReference>
<keyword evidence="2" id="KW-0723">Serine/threonine-protein kinase</keyword>
<keyword evidence="6" id="KW-0067">ATP-binding</keyword>
<dbReference type="GO" id="GO:0050684">
    <property type="term" value="P:regulation of mRNA processing"/>
    <property type="evidence" value="ECO:0007669"/>
    <property type="project" value="TreeGrafter"/>
</dbReference>
<comment type="catalytic activity">
    <reaction evidence="7">
        <text>L-threonyl-[protein] + ATP = O-phospho-L-threonyl-[protein] + ADP + H(+)</text>
        <dbReference type="Rhea" id="RHEA:46608"/>
        <dbReference type="Rhea" id="RHEA-COMP:11060"/>
        <dbReference type="Rhea" id="RHEA-COMP:11605"/>
        <dbReference type="ChEBI" id="CHEBI:15378"/>
        <dbReference type="ChEBI" id="CHEBI:30013"/>
        <dbReference type="ChEBI" id="CHEBI:30616"/>
        <dbReference type="ChEBI" id="CHEBI:61977"/>
        <dbReference type="ChEBI" id="CHEBI:456216"/>
        <dbReference type="EC" id="2.7.11.1"/>
    </reaction>
</comment>
<dbReference type="SUPFAM" id="SSF56112">
    <property type="entry name" value="Protein kinase-like (PK-like)"/>
    <property type="match status" value="1"/>
</dbReference>
<evidence type="ECO:0000256" key="8">
    <source>
        <dbReference type="ARBA" id="ARBA00048679"/>
    </source>
</evidence>
<protein>
    <recommendedName>
        <fullName evidence="1">non-specific serine/threonine protein kinase</fullName>
        <ecNumber evidence="1">2.7.11.1</ecNumber>
    </recommendedName>
</protein>
<dbReference type="GO" id="GO:0005524">
    <property type="term" value="F:ATP binding"/>
    <property type="evidence" value="ECO:0007669"/>
    <property type="project" value="UniProtKB-KW"/>
</dbReference>
<dbReference type="Proteomes" id="UP001309876">
    <property type="component" value="Unassembled WGS sequence"/>
</dbReference>
<dbReference type="AlphaFoldDB" id="A0AAN7QAA8"/>
<dbReference type="PANTHER" id="PTHR47634">
    <property type="entry name" value="PROTEIN KINASE DOMAIN-CONTAINING PROTEIN-RELATED"/>
    <property type="match status" value="1"/>
</dbReference>
<sequence>MVWDLLEGRALFDAWNPEAEDYAANMHLAEMISVLGPPPELLLLRGQLTSHFFTSEGDLIVGKAAKPRYSGLDDTITMLSGDDKRNFLRFIARMLEWLPEDRATAKELLADPWLDS</sequence>
<accession>A0AAN7QAA8</accession>
<dbReference type="InterPro" id="IPR011009">
    <property type="entry name" value="Kinase-like_dom_sf"/>
</dbReference>
<keyword evidence="3" id="KW-0808">Transferase</keyword>
<proteinExistence type="predicted"/>
<evidence type="ECO:0000313" key="9">
    <source>
        <dbReference type="EMBL" id="KAK5080324.1"/>
    </source>
</evidence>
<gene>
    <name evidence="9" type="ORF">LTR05_008684</name>
</gene>
<dbReference type="GO" id="GO:0004674">
    <property type="term" value="F:protein serine/threonine kinase activity"/>
    <property type="evidence" value="ECO:0007669"/>
    <property type="project" value="UniProtKB-KW"/>
</dbReference>
<comment type="caution">
    <text evidence="9">The sequence shown here is derived from an EMBL/GenBank/DDBJ whole genome shotgun (WGS) entry which is preliminary data.</text>
</comment>